<evidence type="ECO:0000313" key="9">
    <source>
        <dbReference type="Proteomes" id="UP000886998"/>
    </source>
</evidence>
<dbReference type="Proteomes" id="UP000886998">
    <property type="component" value="Unassembled WGS sequence"/>
</dbReference>
<dbReference type="PROSITE" id="PS50157">
    <property type="entry name" value="ZINC_FINGER_C2H2_2"/>
    <property type="match status" value="2"/>
</dbReference>
<gene>
    <name evidence="8" type="ORF">TNIN_438461</name>
</gene>
<dbReference type="Gene3D" id="3.30.160.60">
    <property type="entry name" value="Classic Zinc Finger"/>
    <property type="match status" value="1"/>
</dbReference>
<evidence type="ECO:0000256" key="1">
    <source>
        <dbReference type="ARBA" id="ARBA00022723"/>
    </source>
</evidence>
<dbReference type="SMART" id="SM00355">
    <property type="entry name" value="ZnF_C2H2"/>
    <property type="match status" value="4"/>
</dbReference>
<keyword evidence="3 5" id="KW-0863">Zinc-finger</keyword>
<evidence type="ECO:0000313" key="8">
    <source>
        <dbReference type="EMBL" id="GFY41231.1"/>
    </source>
</evidence>
<evidence type="ECO:0000256" key="4">
    <source>
        <dbReference type="ARBA" id="ARBA00022833"/>
    </source>
</evidence>
<keyword evidence="2" id="KW-0677">Repeat</keyword>
<keyword evidence="1" id="KW-0479">Metal-binding</keyword>
<reference evidence="8" key="1">
    <citation type="submission" date="2020-08" db="EMBL/GenBank/DDBJ databases">
        <title>Multicomponent nature underlies the extraordinary mechanical properties of spider dragline silk.</title>
        <authorList>
            <person name="Kono N."/>
            <person name="Nakamura H."/>
            <person name="Mori M."/>
            <person name="Yoshida Y."/>
            <person name="Ohtoshi R."/>
            <person name="Malay A.D."/>
            <person name="Moran D.A.P."/>
            <person name="Tomita M."/>
            <person name="Numata K."/>
            <person name="Arakawa K."/>
        </authorList>
    </citation>
    <scope>NUCLEOTIDE SEQUENCE</scope>
</reference>
<feature type="compositionally biased region" description="Basic residues" evidence="6">
    <location>
        <begin position="1"/>
        <end position="11"/>
    </location>
</feature>
<organism evidence="8 9">
    <name type="scientific">Trichonephila inaurata madagascariensis</name>
    <dbReference type="NCBI Taxonomy" id="2747483"/>
    <lineage>
        <taxon>Eukaryota</taxon>
        <taxon>Metazoa</taxon>
        <taxon>Ecdysozoa</taxon>
        <taxon>Arthropoda</taxon>
        <taxon>Chelicerata</taxon>
        <taxon>Arachnida</taxon>
        <taxon>Araneae</taxon>
        <taxon>Araneomorphae</taxon>
        <taxon>Entelegynae</taxon>
        <taxon>Araneoidea</taxon>
        <taxon>Nephilidae</taxon>
        <taxon>Trichonephila</taxon>
        <taxon>Trichonephila inaurata</taxon>
    </lineage>
</organism>
<keyword evidence="4" id="KW-0862">Zinc</keyword>
<feature type="region of interest" description="Disordered" evidence="6">
    <location>
        <begin position="370"/>
        <end position="406"/>
    </location>
</feature>
<feature type="domain" description="C2H2-type" evidence="7">
    <location>
        <begin position="247"/>
        <end position="275"/>
    </location>
</feature>
<dbReference type="EMBL" id="BMAV01002362">
    <property type="protein sequence ID" value="GFY41231.1"/>
    <property type="molecule type" value="Genomic_DNA"/>
</dbReference>
<accession>A0A8X6WWP2</accession>
<evidence type="ECO:0000259" key="7">
    <source>
        <dbReference type="PROSITE" id="PS50157"/>
    </source>
</evidence>
<evidence type="ECO:0000256" key="5">
    <source>
        <dbReference type="PROSITE-ProRule" id="PRU00042"/>
    </source>
</evidence>
<proteinExistence type="predicted"/>
<evidence type="ECO:0000256" key="2">
    <source>
        <dbReference type="ARBA" id="ARBA00022737"/>
    </source>
</evidence>
<protein>
    <recommendedName>
        <fullName evidence="7">C2H2-type domain-containing protein</fullName>
    </recommendedName>
</protein>
<comment type="caution">
    <text evidence="8">The sequence shown here is derived from an EMBL/GenBank/DDBJ whole genome shotgun (WGS) entry which is preliminary data.</text>
</comment>
<dbReference type="GO" id="GO:0008270">
    <property type="term" value="F:zinc ion binding"/>
    <property type="evidence" value="ECO:0007669"/>
    <property type="project" value="UniProtKB-KW"/>
</dbReference>
<name>A0A8X6WWP2_9ARAC</name>
<sequence>MEDHYRRKHFCKLSPQHELPPSSRTSGPARKTEKAEEQPRRSLPPMVPSTSTNTGEMGMSAGGRNDHARCVHEVEDDITFAFESTEPKVTTSTPTPPPATTNVADRKKIQPNKISPPALANTLTITGTTGKSAGKLIPKKWKCEFCKKRFASQSAVLDHARRVHDVEDIFTYTFEGGNEPVSKTQPEERNVTASAENEFACTWCSGRRPLSFLSQEALDRHVSQCHFKNKRARDAPVSKPKNKKEAVWCPHCARLLSPQQSLSQHIRAVHNDSFKKKNDGQTHTKVVRFAREDIADASACPSTPVYNVHCPDELSPHEATTSHVNSEPALPARTEASHSNPTLAGDANVTCDMCGQACRTRKGLTYHLLRNHGVPVGKRKGQRASKKEDPDRNPSPPPSQDTNQQVSMEDVVASTCTAGVSILGETIRLAFPLPKVLACRMSEGIQHS</sequence>
<feature type="domain" description="C2H2-type" evidence="7">
    <location>
        <begin position="141"/>
        <end position="169"/>
    </location>
</feature>
<evidence type="ECO:0000256" key="6">
    <source>
        <dbReference type="SAM" id="MobiDB-lite"/>
    </source>
</evidence>
<dbReference type="PROSITE" id="PS00028">
    <property type="entry name" value="ZINC_FINGER_C2H2_1"/>
    <property type="match status" value="3"/>
</dbReference>
<dbReference type="AlphaFoldDB" id="A0A8X6WWP2"/>
<feature type="region of interest" description="Disordered" evidence="6">
    <location>
        <begin position="1"/>
        <end position="57"/>
    </location>
</feature>
<feature type="region of interest" description="Disordered" evidence="6">
    <location>
        <begin position="86"/>
        <end position="106"/>
    </location>
</feature>
<dbReference type="PANTHER" id="PTHR24409">
    <property type="entry name" value="ZINC FINGER PROTEIN 142"/>
    <property type="match status" value="1"/>
</dbReference>
<evidence type="ECO:0000256" key="3">
    <source>
        <dbReference type="ARBA" id="ARBA00022771"/>
    </source>
</evidence>
<feature type="compositionally biased region" description="Basic and acidic residues" evidence="6">
    <location>
        <begin position="30"/>
        <end position="40"/>
    </location>
</feature>
<keyword evidence="9" id="KW-1185">Reference proteome</keyword>
<dbReference type="InterPro" id="IPR013087">
    <property type="entry name" value="Znf_C2H2_type"/>
</dbReference>